<dbReference type="Pfam" id="PF09976">
    <property type="entry name" value="TPR_21"/>
    <property type="match status" value="1"/>
</dbReference>
<evidence type="ECO:0000256" key="9">
    <source>
        <dbReference type="SAM" id="Phobius"/>
    </source>
</evidence>
<evidence type="ECO:0000256" key="2">
    <source>
        <dbReference type="ARBA" id="ARBA00022475"/>
    </source>
</evidence>
<keyword evidence="4 9" id="KW-1133">Transmembrane helix</keyword>
<proteinExistence type="inferred from homology"/>
<comment type="similarity">
    <text evidence="7">Belongs to the YfgM family.</text>
</comment>
<accession>A0ABP8KWA1</accession>
<keyword evidence="6" id="KW-0143">Chaperone</keyword>
<protein>
    <recommendedName>
        <fullName evidence="8">Ancillary SecYEG translocon subunit</fullName>
    </recommendedName>
</protein>
<gene>
    <name evidence="11" type="ORF">GCM10023090_02390</name>
</gene>
<feature type="domain" description="Ancillary SecYEG translocon subunit/Cell division coordinator CpoB TPR" evidence="10">
    <location>
        <begin position="17"/>
        <end position="210"/>
    </location>
</feature>
<evidence type="ECO:0000256" key="6">
    <source>
        <dbReference type="ARBA" id="ARBA00023186"/>
    </source>
</evidence>
<evidence type="ECO:0000256" key="3">
    <source>
        <dbReference type="ARBA" id="ARBA00022692"/>
    </source>
</evidence>
<dbReference type="Gene3D" id="1.25.40.10">
    <property type="entry name" value="Tetratricopeptide repeat domain"/>
    <property type="match status" value="1"/>
</dbReference>
<evidence type="ECO:0000256" key="1">
    <source>
        <dbReference type="ARBA" id="ARBA00004401"/>
    </source>
</evidence>
<evidence type="ECO:0000256" key="8">
    <source>
        <dbReference type="ARBA" id="ARBA00024235"/>
    </source>
</evidence>
<feature type="transmembrane region" description="Helical" evidence="9">
    <location>
        <begin position="20"/>
        <end position="41"/>
    </location>
</feature>
<evidence type="ECO:0000313" key="11">
    <source>
        <dbReference type="EMBL" id="GAA4417998.1"/>
    </source>
</evidence>
<dbReference type="PANTHER" id="PTHR38035:SF1">
    <property type="entry name" value="ANCILLARY SECYEG TRANSLOCON SUBUNIT"/>
    <property type="match status" value="1"/>
</dbReference>
<evidence type="ECO:0000256" key="5">
    <source>
        <dbReference type="ARBA" id="ARBA00023136"/>
    </source>
</evidence>
<dbReference type="InterPro" id="IPR018704">
    <property type="entry name" value="SecYEG/CpoB_TPR"/>
</dbReference>
<evidence type="ECO:0000259" key="10">
    <source>
        <dbReference type="Pfam" id="PF09976"/>
    </source>
</evidence>
<dbReference type="SUPFAM" id="SSF48452">
    <property type="entry name" value="TPR-like"/>
    <property type="match status" value="1"/>
</dbReference>
<comment type="subcellular location">
    <subcellularLocation>
        <location evidence="1">Cell membrane</location>
        <topology evidence="1">Single-pass type II membrane protein</topology>
    </subcellularLocation>
</comment>
<keyword evidence="2" id="KW-1003">Cell membrane</keyword>
<comment type="caution">
    <text evidence="11">The sequence shown here is derived from an EMBL/GenBank/DDBJ whole genome shotgun (WGS) entry which is preliminary data.</text>
</comment>
<dbReference type="EMBL" id="BAABEX010000002">
    <property type="protein sequence ID" value="GAA4417998.1"/>
    <property type="molecule type" value="Genomic_DNA"/>
</dbReference>
<sequence>MATHLDLEEQEQIDQLKHFWKTWGTLITSVVVLVSGAVLGWNGYQWWQVRQATQAAALSDSVEAALRQADGGRAEQAFGDLKARFPSAMQTAQAALSLAKQQVDAGQLDSAKATLQWLADSGRDEGYKSIARLRLAALLMDKKDYDAALAALAVKHPPEFDAVVADRTGDILVAQGKAAEAAEAYRKAWSGLQEGVEYRRIVEVKLNALGVSVEPASAGAAGGRS</sequence>
<dbReference type="PANTHER" id="PTHR38035">
    <property type="entry name" value="UPF0070 PROTEIN YFGM"/>
    <property type="match status" value="1"/>
</dbReference>
<dbReference type="RefSeq" id="WP_345060404.1">
    <property type="nucleotide sequence ID" value="NZ_BAABEX010000002.1"/>
</dbReference>
<evidence type="ECO:0000256" key="4">
    <source>
        <dbReference type="ARBA" id="ARBA00022989"/>
    </source>
</evidence>
<evidence type="ECO:0000256" key="7">
    <source>
        <dbReference type="ARBA" id="ARBA00024197"/>
    </source>
</evidence>
<keyword evidence="3 9" id="KW-0812">Transmembrane</keyword>
<keyword evidence="12" id="KW-1185">Reference proteome</keyword>
<dbReference type="Proteomes" id="UP001501788">
    <property type="component" value="Unassembled WGS sequence"/>
</dbReference>
<evidence type="ECO:0000313" key="12">
    <source>
        <dbReference type="Proteomes" id="UP001501788"/>
    </source>
</evidence>
<keyword evidence="5 9" id="KW-0472">Membrane</keyword>
<organism evidence="11 12">
    <name type="scientific">Acidovorax lacteus</name>
    <dbReference type="NCBI Taxonomy" id="1924988"/>
    <lineage>
        <taxon>Bacteria</taxon>
        <taxon>Pseudomonadati</taxon>
        <taxon>Pseudomonadota</taxon>
        <taxon>Betaproteobacteria</taxon>
        <taxon>Burkholderiales</taxon>
        <taxon>Comamonadaceae</taxon>
        <taxon>Acidovorax</taxon>
    </lineage>
</organism>
<name>A0ABP8KWA1_9BURK</name>
<dbReference type="PIRSF" id="PIRSF006170">
    <property type="entry name" value="YfgM"/>
    <property type="match status" value="1"/>
</dbReference>
<dbReference type="InterPro" id="IPR026039">
    <property type="entry name" value="YfgM"/>
</dbReference>
<reference evidence="12" key="1">
    <citation type="journal article" date="2019" name="Int. J. Syst. Evol. Microbiol.">
        <title>The Global Catalogue of Microorganisms (GCM) 10K type strain sequencing project: providing services to taxonomists for standard genome sequencing and annotation.</title>
        <authorList>
            <consortium name="The Broad Institute Genomics Platform"/>
            <consortium name="The Broad Institute Genome Sequencing Center for Infectious Disease"/>
            <person name="Wu L."/>
            <person name="Ma J."/>
        </authorList>
    </citation>
    <scope>NUCLEOTIDE SEQUENCE [LARGE SCALE GENOMIC DNA]</scope>
    <source>
        <strain evidence="12">JCM 31890</strain>
    </source>
</reference>
<dbReference type="InterPro" id="IPR011990">
    <property type="entry name" value="TPR-like_helical_dom_sf"/>
</dbReference>